<sequence length="636" mass="70918">MGLTLPMAGTPQTTSSAPPKPTSNVVGDVSGLNGYTDGSGEETDGTVFNSKSRVSKAYITSASNSFHGLELPLDGQDSASILQNLLNFNSSNSSREIQHQPDDQFQSLLNAVASANVRGQARSERQDQPGTDAPAHEIAEHEDQRGTTTRQEVVCGPQDQIAPNTGVRETIEIQDHPVPPLQIGADSFFIRTFTPEPKSTKRKRGHDSQQQSPIQQESGWMESKRKEKERVLAKQREAWGTEDAPSDSPGPLAEADARVKDPRALSATVLFKKPTDATTYSRAHMSAVFFELELGSEEFVLIQAAAKQYMLDPDHPERDQCVNPDRDEISKTKLKMWETCTAFLVDGGWGEGLWGADAPYIDEPERTLKWPRDKNKIVKKLIPLLRRQITNARQKKYNREARQKKKNNPQKGPRDYIDGMSNSSPQSPPQTEGSQAASPPPFDPFVDSRASPIPCQQFPEAPMGTPSQGPQNTAQNQQQQLSNDMQQEHPLQNDPAINSNLDQYHYSLERSVQLDIQPENSEGNSTAYNEGSFIPDPRDLIPSPDLKYYVNILRRGCRAFPRLDLAPHDCSGFADLIQHIRNYIGDDTPPPFFHIQVQLPGVLFTIFDENSWRHAIEQVMDNDWMDGEVRFVVGLD</sequence>
<protein>
    <submittedName>
        <fullName evidence="2">Uncharacterized protein</fullName>
    </submittedName>
</protein>
<dbReference type="Proteomes" id="UP000184330">
    <property type="component" value="Unassembled WGS sequence"/>
</dbReference>
<reference evidence="2 3" key="1">
    <citation type="submission" date="2016-03" db="EMBL/GenBank/DDBJ databases">
        <authorList>
            <person name="Ploux O."/>
        </authorList>
    </citation>
    <scope>NUCLEOTIDE SEQUENCE [LARGE SCALE GENOMIC DNA]</scope>
    <source>
        <strain evidence="2 3">UAMH 11012</strain>
    </source>
</reference>
<feature type="compositionally biased region" description="Polar residues" evidence="1">
    <location>
        <begin position="10"/>
        <end position="25"/>
    </location>
</feature>
<proteinExistence type="predicted"/>
<gene>
    <name evidence="2" type="ORF">PAC_04221</name>
</gene>
<evidence type="ECO:0000313" key="2">
    <source>
        <dbReference type="EMBL" id="CZR54337.1"/>
    </source>
</evidence>
<name>A0A1L7WNJ2_9HELO</name>
<organism evidence="2 3">
    <name type="scientific">Phialocephala subalpina</name>
    <dbReference type="NCBI Taxonomy" id="576137"/>
    <lineage>
        <taxon>Eukaryota</taxon>
        <taxon>Fungi</taxon>
        <taxon>Dikarya</taxon>
        <taxon>Ascomycota</taxon>
        <taxon>Pezizomycotina</taxon>
        <taxon>Leotiomycetes</taxon>
        <taxon>Helotiales</taxon>
        <taxon>Mollisiaceae</taxon>
        <taxon>Phialocephala</taxon>
        <taxon>Phialocephala fortinii species complex</taxon>
    </lineage>
</organism>
<feature type="compositionally biased region" description="Low complexity" evidence="1">
    <location>
        <begin position="468"/>
        <end position="485"/>
    </location>
</feature>
<feature type="compositionally biased region" description="Polar residues" evidence="1">
    <location>
        <begin position="420"/>
        <end position="437"/>
    </location>
</feature>
<feature type="compositionally biased region" description="Basic and acidic residues" evidence="1">
    <location>
        <begin position="134"/>
        <end position="145"/>
    </location>
</feature>
<feature type="region of interest" description="Disordered" evidence="1">
    <location>
        <begin position="116"/>
        <end position="164"/>
    </location>
</feature>
<feature type="region of interest" description="Disordered" evidence="1">
    <location>
        <begin position="389"/>
        <end position="498"/>
    </location>
</feature>
<keyword evidence="3" id="KW-1185">Reference proteome</keyword>
<evidence type="ECO:0000313" key="3">
    <source>
        <dbReference type="Proteomes" id="UP000184330"/>
    </source>
</evidence>
<dbReference type="EMBL" id="FJOG01000005">
    <property type="protein sequence ID" value="CZR54337.1"/>
    <property type="molecule type" value="Genomic_DNA"/>
</dbReference>
<evidence type="ECO:0000256" key="1">
    <source>
        <dbReference type="SAM" id="MobiDB-lite"/>
    </source>
</evidence>
<dbReference type="STRING" id="576137.A0A1L7WNJ2"/>
<feature type="compositionally biased region" description="Polar residues" evidence="1">
    <location>
        <begin position="208"/>
        <end position="218"/>
    </location>
</feature>
<feature type="region of interest" description="Disordered" evidence="1">
    <location>
        <begin position="1"/>
        <end position="47"/>
    </location>
</feature>
<dbReference type="OrthoDB" id="5373017at2759"/>
<feature type="region of interest" description="Disordered" evidence="1">
    <location>
        <begin position="196"/>
        <end position="254"/>
    </location>
</feature>
<feature type="compositionally biased region" description="Basic and acidic residues" evidence="1">
    <location>
        <begin position="222"/>
        <end position="239"/>
    </location>
</feature>
<dbReference type="AlphaFoldDB" id="A0A1L7WNJ2"/>
<accession>A0A1L7WNJ2</accession>